<dbReference type="AlphaFoldDB" id="A0A225SS85"/>
<keyword evidence="1" id="KW-0472">Membrane</keyword>
<protein>
    <recommendedName>
        <fullName evidence="4">MASE1 domain-containing protein</fullName>
    </recommendedName>
</protein>
<keyword evidence="1" id="KW-1133">Transmembrane helix</keyword>
<comment type="caution">
    <text evidence="2">The sequence shown here is derived from an EMBL/GenBank/DDBJ whole genome shotgun (WGS) entry which is preliminary data.</text>
</comment>
<evidence type="ECO:0008006" key="4">
    <source>
        <dbReference type="Google" id="ProtNLM"/>
    </source>
</evidence>
<evidence type="ECO:0000256" key="1">
    <source>
        <dbReference type="SAM" id="Phobius"/>
    </source>
</evidence>
<feature type="transmembrane region" description="Helical" evidence="1">
    <location>
        <begin position="148"/>
        <end position="171"/>
    </location>
</feature>
<evidence type="ECO:0000313" key="3">
    <source>
        <dbReference type="Proteomes" id="UP000214747"/>
    </source>
</evidence>
<feature type="transmembrane region" description="Helical" evidence="1">
    <location>
        <begin position="51"/>
        <end position="77"/>
    </location>
</feature>
<proteinExistence type="predicted"/>
<feature type="transmembrane region" description="Helical" evidence="1">
    <location>
        <begin position="122"/>
        <end position="142"/>
    </location>
</feature>
<sequence length="187" mass="20520">MNIGRISHFWGAALLSAVVFLLTLLINEIVFPNLAFIAGVNWIYLPAGVRLLCTLLFAEAGATGLLLASWIACFLYFFPNDVLRSLVGGLIAALAPYTSYLFIERKYGLGTSLRELSGKRLLVAAVLYAFIGSSLHHIWFWLSSDPSATWASWGVMFLGDLSGTLIVLYVCRITIVSIKRKSSLLGK</sequence>
<name>A0A225SS85_9BURK</name>
<dbReference type="EMBL" id="NJGV01000013">
    <property type="protein sequence ID" value="OWY33946.1"/>
    <property type="molecule type" value="Genomic_DNA"/>
</dbReference>
<keyword evidence="3" id="KW-1185">Reference proteome</keyword>
<feature type="transmembrane region" description="Helical" evidence="1">
    <location>
        <begin position="12"/>
        <end position="44"/>
    </location>
</feature>
<accession>A0A225SS85</accession>
<reference evidence="2 3" key="1">
    <citation type="journal article" date="2010" name="Int. J. Syst. Evol. Microbiol.">
        <title>Reclassification of Herbaspirillum putei as a later heterotypic synonym of Herbaspirillum huttiense, with the description of H. huttiense subsp. huttiense subsp. nov. and H. huttiense subsp. putei subsp. nov., comb. nov., and description of Herbaspirillum aquaticum sp. nov.</title>
        <authorList>
            <person name="Dobritsa A.P."/>
            <person name="Reddy M.C."/>
            <person name="Samadpour M."/>
        </authorList>
    </citation>
    <scope>NUCLEOTIDE SEQUENCE [LARGE SCALE GENOMIC DNA]</scope>
    <source>
        <strain evidence="2 3">IEH 4430</strain>
    </source>
</reference>
<keyword evidence="1" id="KW-0812">Transmembrane</keyword>
<dbReference type="Proteomes" id="UP000214747">
    <property type="component" value="Unassembled WGS sequence"/>
</dbReference>
<gene>
    <name evidence="2" type="ORF">CEJ45_15070</name>
</gene>
<feature type="transmembrane region" description="Helical" evidence="1">
    <location>
        <begin position="83"/>
        <end position="102"/>
    </location>
</feature>
<evidence type="ECO:0000313" key="2">
    <source>
        <dbReference type="EMBL" id="OWY33946.1"/>
    </source>
</evidence>
<organism evidence="2 3">
    <name type="scientific">Herbaspirillum aquaticum</name>
    <dbReference type="NCBI Taxonomy" id="568783"/>
    <lineage>
        <taxon>Bacteria</taxon>
        <taxon>Pseudomonadati</taxon>
        <taxon>Pseudomonadota</taxon>
        <taxon>Betaproteobacteria</taxon>
        <taxon>Burkholderiales</taxon>
        <taxon>Oxalobacteraceae</taxon>
        <taxon>Herbaspirillum</taxon>
    </lineage>
</organism>